<comment type="caution">
    <text evidence="1">The sequence shown here is derived from an EMBL/GenBank/DDBJ whole genome shotgun (WGS) entry which is preliminary data.</text>
</comment>
<proteinExistence type="predicted"/>
<name>A0A917RR98_9ACTN</name>
<gene>
    <name evidence="1" type="ORF">GCM10007964_73700</name>
</gene>
<evidence type="ECO:0000313" key="2">
    <source>
        <dbReference type="Proteomes" id="UP000645217"/>
    </source>
</evidence>
<dbReference type="RefSeq" id="WP_203968280.1">
    <property type="nucleotide sequence ID" value="NZ_BMNT01000075.1"/>
</dbReference>
<reference evidence="1" key="1">
    <citation type="journal article" date="2014" name="Int. J. Syst. Evol. Microbiol.">
        <title>Complete genome sequence of Corynebacterium casei LMG S-19264T (=DSM 44701T), isolated from a smear-ripened cheese.</title>
        <authorList>
            <consortium name="US DOE Joint Genome Institute (JGI-PGF)"/>
            <person name="Walter F."/>
            <person name="Albersmeier A."/>
            <person name="Kalinowski J."/>
            <person name="Ruckert C."/>
        </authorList>
    </citation>
    <scope>NUCLEOTIDE SEQUENCE</scope>
    <source>
        <strain evidence="1">JCM 13064</strain>
    </source>
</reference>
<reference evidence="1" key="2">
    <citation type="submission" date="2020-09" db="EMBL/GenBank/DDBJ databases">
        <authorList>
            <person name="Sun Q."/>
            <person name="Ohkuma M."/>
        </authorList>
    </citation>
    <scope>NUCLEOTIDE SEQUENCE</scope>
    <source>
        <strain evidence="1">JCM 13064</strain>
    </source>
</reference>
<protein>
    <submittedName>
        <fullName evidence="1">Uncharacterized protein</fullName>
    </submittedName>
</protein>
<evidence type="ECO:0000313" key="1">
    <source>
        <dbReference type="EMBL" id="GGL20985.1"/>
    </source>
</evidence>
<dbReference type="AlphaFoldDB" id="A0A917RR98"/>
<dbReference type="Proteomes" id="UP000645217">
    <property type="component" value="Unassembled WGS sequence"/>
</dbReference>
<sequence length="91" mass="10007">MVRGGSFAYLSMRPALEGMGAEFGARAYGRRGQKAARAMVEQIQAWHELARNRPEPTFAYWPTGTAPLHLSEGTAVLNKTNGLVMISWPTD</sequence>
<dbReference type="EMBL" id="BMNT01000075">
    <property type="protein sequence ID" value="GGL20985.1"/>
    <property type="molecule type" value="Genomic_DNA"/>
</dbReference>
<accession>A0A917RR98</accession>
<keyword evidence="2" id="KW-1185">Reference proteome</keyword>
<organism evidence="1 2">
    <name type="scientific">Sphaerisporangium melleum</name>
    <dbReference type="NCBI Taxonomy" id="321316"/>
    <lineage>
        <taxon>Bacteria</taxon>
        <taxon>Bacillati</taxon>
        <taxon>Actinomycetota</taxon>
        <taxon>Actinomycetes</taxon>
        <taxon>Streptosporangiales</taxon>
        <taxon>Streptosporangiaceae</taxon>
        <taxon>Sphaerisporangium</taxon>
    </lineage>
</organism>